<feature type="compositionally biased region" description="Basic and acidic residues" evidence="1">
    <location>
        <begin position="97"/>
        <end position="107"/>
    </location>
</feature>
<name>A0A0A9XTX9_LYGHE</name>
<sequence>MAVTEFITNMSTLHPTLLHDQTLTALLVLRLSESDVMAAKAQFVKLERIIQHEDNTKNNNSDGSRDGKNQKSIVLSSSDRHGPSKGQLELLGYKRVVLKDDDHKNPEDNAGFTKKRKLRPMRRPPKMLTEGNRVDP</sequence>
<reference evidence="2" key="1">
    <citation type="journal article" date="2014" name="PLoS ONE">
        <title>Transcriptome-Based Identification of ABC Transporters in the Western Tarnished Plant Bug Lygus hesperus.</title>
        <authorList>
            <person name="Hull J.J."/>
            <person name="Chaney K."/>
            <person name="Geib S.M."/>
            <person name="Fabrick J.A."/>
            <person name="Brent C.S."/>
            <person name="Walsh D."/>
            <person name="Lavine L.C."/>
        </authorList>
    </citation>
    <scope>NUCLEOTIDE SEQUENCE</scope>
</reference>
<accession>A0A0A9XTX9</accession>
<evidence type="ECO:0000256" key="1">
    <source>
        <dbReference type="SAM" id="MobiDB-lite"/>
    </source>
</evidence>
<dbReference type="EMBL" id="GBHO01020200">
    <property type="protein sequence ID" value="JAG23404.1"/>
    <property type="molecule type" value="Transcribed_RNA"/>
</dbReference>
<dbReference type="EMBL" id="GDHC01009704">
    <property type="protein sequence ID" value="JAQ08925.1"/>
    <property type="molecule type" value="Transcribed_RNA"/>
</dbReference>
<gene>
    <name evidence="2" type="primary">gcvP_2</name>
    <name evidence="2" type="ORF">CM83_30048</name>
    <name evidence="3" type="ORF">g.14094</name>
</gene>
<reference evidence="2" key="2">
    <citation type="submission" date="2014-07" db="EMBL/GenBank/DDBJ databases">
        <authorList>
            <person name="Hull J."/>
        </authorList>
    </citation>
    <scope>NUCLEOTIDE SEQUENCE</scope>
</reference>
<proteinExistence type="predicted"/>
<reference evidence="3" key="3">
    <citation type="journal article" date="2016" name="Gigascience">
        <title>De novo construction of an expanded transcriptome assembly for the western tarnished plant bug, Lygus hesperus.</title>
        <authorList>
            <person name="Tassone E.E."/>
            <person name="Geib S.M."/>
            <person name="Hall B."/>
            <person name="Fabrick J.A."/>
            <person name="Brent C.S."/>
            <person name="Hull J.J."/>
        </authorList>
    </citation>
    <scope>NUCLEOTIDE SEQUENCE</scope>
</reference>
<feature type="compositionally biased region" description="Basic residues" evidence="1">
    <location>
        <begin position="113"/>
        <end position="125"/>
    </location>
</feature>
<evidence type="ECO:0000313" key="2">
    <source>
        <dbReference type="EMBL" id="JAG23404.1"/>
    </source>
</evidence>
<organism evidence="2">
    <name type="scientific">Lygus hesperus</name>
    <name type="common">Western plant bug</name>
    <dbReference type="NCBI Taxonomy" id="30085"/>
    <lineage>
        <taxon>Eukaryota</taxon>
        <taxon>Metazoa</taxon>
        <taxon>Ecdysozoa</taxon>
        <taxon>Arthropoda</taxon>
        <taxon>Hexapoda</taxon>
        <taxon>Insecta</taxon>
        <taxon>Pterygota</taxon>
        <taxon>Neoptera</taxon>
        <taxon>Paraneoptera</taxon>
        <taxon>Hemiptera</taxon>
        <taxon>Heteroptera</taxon>
        <taxon>Panheteroptera</taxon>
        <taxon>Cimicomorpha</taxon>
        <taxon>Miridae</taxon>
        <taxon>Mirini</taxon>
        <taxon>Lygus</taxon>
    </lineage>
</organism>
<dbReference type="AlphaFoldDB" id="A0A0A9XTX9"/>
<feature type="region of interest" description="Disordered" evidence="1">
    <location>
        <begin position="51"/>
        <end position="136"/>
    </location>
</feature>
<evidence type="ECO:0000313" key="3">
    <source>
        <dbReference type="EMBL" id="JAQ08925.1"/>
    </source>
</evidence>
<protein>
    <submittedName>
        <fullName evidence="2">Glycine dehydrogenase [decarboxylating]</fullName>
    </submittedName>
</protein>